<feature type="non-terminal residue" evidence="1">
    <location>
        <position position="1"/>
    </location>
</feature>
<reference evidence="1" key="1">
    <citation type="submission" date="2014-05" db="EMBL/GenBank/DDBJ databases">
        <title>The transcriptome of the halophilic microalga Tetraselmis sp. GSL018 isolated from the Great Salt Lake, Utah.</title>
        <authorList>
            <person name="Jinkerson R.E."/>
            <person name="D'Adamo S."/>
            <person name="Posewitz M.C."/>
        </authorList>
    </citation>
    <scope>NUCLEOTIDE SEQUENCE</scope>
    <source>
        <strain evidence="1">GSL018</strain>
    </source>
</reference>
<dbReference type="AlphaFoldDB" id="A0A061R5Z0"/>
<protein>
    <submittedName>
        <fullName evidence="1">Uncharacterized protein</fullName>
    </submittedName>
</protein>
<accession>A0A061R5Z0</accession>
<proteinExistence type="predicted"/>
<organism evidence="1">
    <name type="scientific">Tetraselmis sp. GSL018</name>
    <dbReference type="NCBI Taxonomy" id="582737"/>
    <lineage>
        <taxon>Eukaryota</taxon>
        <taxon>Viridiplantae</taxon>
        <taxon>Chlorophyta</taxon>
        <taxon>core chlorophytes</taxon>
        <taxon>Chlorodendrophyceae</taxon>
        <taxon>Chlorodendrales</taxon>
        <taxon>Chlorodendraceae</taxon>
        <taxon>Tetraselmis</taxon>
    </lineage>
</organism>
<gene>
    <name evidence="1" type="ORF">TSPGSL018_14521</name>
</gene>
<sequence>IQKKHLSQTPVTQKNNQQVQGVFVRVRGSRKTRIQLCIAKIRRSSTVADNQQIVLRAKPRTNFRVKKGGQSKSQVRSRHLARYQTIQY</sequence>
<name>A0A061R5Z0_9CHLO</name>
<evidence type="ECO:0000313" key="1">
    <source>
        <dbReference type="EMBL" id="JAC66080.1"/>
    </source>
</evidence>
<dbReference type="EMBL" id="GBEZ01020605">
    <property type="protein sequence ID" value="JAC66080.1"/>
    <property type="molecule type" value="Transcribed_RNA"/>
</dbReference>